<feature type="transmembrane region" description="Helical" evidence="7">
    <location>
        <begin position="40"/>
        <end position="59"/>
    </location>
</feature>
<feature type="transmembrane region" description="Helical" evidence="7">
    <location>
        <begin position="108"/>
        <end position="126"/>
    </location>
</feature>
<keyword evidence="7" id="KW-0472">Membrane</keyword>
<dbReference type="RefSeq" id="WP_114705213.1">
    <property type="nucleotide sequence ID" value="NZ_QDKL01000001.1"/>
</dbReference>
<keyword evidence="4" id="KW-0547">Nucleotide-binding</keyword>
<dbReference type="InterPro" id="IPR005467">
    <property type="entry name" value="His_kinase_dom"/>
</dbReference>
<evidence type="ECO:0000313" key="10">
    <source>
        <dbReference type="Proteomes" id="UP000443582"/>
    </source>
</evidence>
<keyword evidence="7" id="KW-0812">Transmembrane</keyword>
<keyword evidence="3" id="KW-0808">Transferase</keyword>
<feature type="transmembrane region" description="Helical" evidence="7">
    <location>
        <begin position="71"/>
        <end position="88"/>
    </location>
</feature>
<name>A0ABY0IH60_9BACT</name>
<evidence type="ECO:0000256" key="2">
    <source>
        <dbReference type="ARBA" id="ARBA00012438"/>
    </source>
</evidence>
<evidence type="ECO:0000256" key="5">
    <source>
        <dbReference type="ARBA" id="ARBA00022777"/>
    </source>
</evidence>
<dbReference type="Pfam" id="PF02518">
    <property type="entry name" value="HATPase_c"/>
    <property type="match status" value="1"/>
</dbReference>
<comment type="caution">
    <text evidence="9">The sequence shown here is derived from an EMBL/GenBank/DDBJ whole genome shotgun (WGS) entry which is preliminary data.</text>
</comment>
<evidence type="ECO:0000256" key="6">
    <source>
        <dbReference type="ARBA" id="ARBA00022840"/>
    </source>
</evidence>
<gene>
    <name evidence="9" type="ORF">DAY19_00445</name>
</gene>
<evidence type="ECO:0000256" key="1">
    <source>
        <dbReference type="ARBA" id="ARBA00000085"/>
    </source>
</evidence>
<evidence type="ECO:0000259" key="8">
    <source>
        <dbReference type="PROSITE" id="PS50109"/>
    </source>
</evidence>
<sequence length="467" mass="53626">MELDLYVAFTRYLTTFVFSFFIYQLFASLVNYTQLKEREALWPMVMCLTTAAYCFVFAFNTHFINQKLSDFLLMIFWVCAYSSFYSYIRTIEVYLKRRIKKLEFAKLYCVFLVSVQIVCAISTLLFNHNFLFDEHNYVKSNLFAQTMHFNVSPNIYGKILGGLGALVVLYTCIVIWIELNRLKRNEVLLKLGIIVTFLAVLNDTALGLEISGAILPLYYFGNAFEAVRFNLYFQRKVYRKLFNLENEVVRLSRIAQFGFAAASIAHDIRNHIFVLKIGIDKLIKGREEDPQQNYKSLNKHINKVSEITDLYMNVFNKNNANEKNNVSVKKIVDEAIELVAPKYKNSNVELIVDIEDFSIYCNETEITISIVNLLKNALEEVSFVDKYQSPWVQVHAYASKRSICVTDCGQGISNEIASEIFNFGYSTKKGVGGHGVGLAITKALLMRSGFQLGLLKDSKNTTFEVLF</sequence>
<dbReference type="GO" id="GO:0016301">
    <property type="term" value="F:kinase activity"/>
    <property type="evidence" value="ECO:0007669"/>
    <property type="project" value="UniProtKB-KW"/>
</dbReference>
<keyword evidence="5 9" id="KW-0418">Kinase</keyword>
<dbReference type="SMART" id="SM00387">
    <property type="entry name" value="HATPase_c"/>
    <property type="match status" value="1"/>
</dbReference>
<dbReference type="PANTHER" id="PTHR44936:SF10">
    <property type="entry name" value="SENSOR PROTEIN RSTB"/>
    <property type="match status" value="1"/>
</dbReference>
<dbReference type="Gene3D" id="3.30.565.10">
    <property type="entry name" value="Histidine kinase-like ATPase, C-terminal domain"/>
    <property type="match status" value="1"/>
</dbReference>
<dbReference type="InterPro" id="IPR003594">
    <property type="entry name" value="HATPase_dom"/>
</dbReference>
<evidence type="ECO:0000313" key="9">
    <source>
        <dbReference type="EMBL" id="RZF22268.1"/>
    </source>
</evidence>
<dbReference type="InterPro" id="IPR050980">
    <property type="entry name" value="2C_sensor_his_kinase"/>
</dbReference>
<proteinExistence type="predicted"/>
<dbReference type="EMBL" id="QDKL01000001">
    <property type="protein sequence ID" value="RZF22268.1"/>
    <property type="molecule type" value="Genomic_DNA"/>
</dbReference>
<evidence type="ECO:0000256" key="4">
    <source>
        <dbReference type="ARBA" id="ARBA00022741"/>
    </source>
</evidence>
<comment type="catalytic activity">
    <reaction evidence="1">
        <text>ATP + protein L-histidine = ADP + protein N-phospho-L-histidine.</text>
        <dbReference type="EC" id="2.7.13.3"/>
    </reaction>
</comment>
<feature type="transmembrane region" description="Helical" evidence="7">
    <location>
        <begin position="12"/>
        <end position="33"/>
    </location>
</feature>
<accession>A0ABY0IH60</accession>
<dbReference type="SUPFAM" id="SSF55874">
    <property type="entry name" value="ATPase domain of HSP90 chaperone/DNA topoisomerase II/histidine kinase"/>
    <property type="match status" value="1"/>
</dbReference>
<reference evidence="10" key="1">
    <citation type="journal article" date="2019" name="Int. J. Syst. Evol. Microbiol.">
        <title>Halobacteriovorax valvorus sp. nov., a novel prokaryotic predator isolated from coastal seawater of China.</title>
        <authorList>
            <person name="Chen M.-X."/>
        </authorList>
    </citation>
    <scope>NUCLEOTIDE SEQUENCE [LARGE SCALE GENOMIC DNA]</scope>
    <source>
        <strain evidence="10">BL9</strain>
    </source>
</reference>
<feature type="domain" description="Histidine kinase" evidence="8">
    <location>
        <begin position="263"/>
        <end position="467"/>
    </location>
</feature>
<dbReference type="Proteomes" id="UP000443582">
    <property type="component" value="Unassembled WGS sequence"/>
</dbReference>
<dbReference type="PANTHER" id="PTHR44936">
    <property type="entry name" value="SENSOR PROTEIN CREC"/>
    <property type="match status" value="1"/>
</dbReference>
<organism evidence="9 10">
    <name type="scientific">Halobacteriovorax vibrionivorans</name>
    <dbReference type="NCBI Taxonomy" id="2152716"/>
    <lineage>
        <taxon>Bacteria</taxon>
        <taxon>Pseudomonadati</taxon>
        <taxon>Bdellovibrionota</taxon>
        <taxon>Bacteriovoracia</taxon>
        <taxon>Bacteriovoracales</taxon>
        <taxon>Halobacteriovoraceae</taxon>
        <taxon>Halobacteriovorax</taxon>
    </lineage>
</organism>
<protein>
    <recommendedName>
        <fullName evidence="2">histidine kinase</fullName>
        <ecNumber evidence="2">2.7.13.3</ecNumber>
    </recommendedName>
</protein>
<evidence type="ECO:0000256" key="3">
    <source>
        <dbReference type="ARBA" id="ARBA00022679"/>
    </source>
</evidence>
<keyword evidence="10" id="KW-1185">Reference proteome</keyword>
<dbReference type="EC" id="2.7.13.3" evidence="2"/>
<keyword evidence="7" id="KW-1133">Transmembrane helix</keyword>
<feature type="transmembrane region" description="Helical" evidence="7">
    <location>
        <begin position="155"/>
        <end position="176"/>
    </location>
</feature>
<keyword evidence="6" id="KW-0067">ATP-binding</keyword>
<dbReference type="PROSITE" id="PS50109">
    <property type="entry name" value="HIS_KIN"/>
    <property type="match status" value="1"/>
</dbReference>
<dbReference type="InterPro" id="IPR036890">
    <property type="entry name" value="HATPase_C_sf"/>
</dbReference>
<evidence type="ECO:0000256" key="7">
    <source>
        <dbReference type="SAM" id="Phobius"/>
    </source>
</evidence>